<dbReference type="AlphaFoldDB" id="A0A1X7A6U2"/>
<feature type="domain" description="GST C-terminal" evidence="2">
    <location>
        <begin position="63"/>
        <end position="217"/>
    </location>
</feature>
<dbReference type="PROSITE" id="PS50404">
    <property type="entry name" value="GST_NTER"/>
    <property type="match status" value="1"/>
</dbReference>
<dbReference type="RefSeq" id="WP_085793413.1">
    <property type="nucleotide sequence ID" value="NZ_FWFK01000008.1"/>
</dbReference>
<dbReference type="EMBL" id="FWFK01000008">
    <property type="protein sequence ID" value="SLN71736.1"/>
    <property type="molecule type" value="Genomic_DNA"/>
</dbReference>
<name>A0A1X7A6U2_9RHOB</name>
<dbReference type="SFLD" id="SFLDS00019">
    <property type="entry name" value="Glutathione_Transferase_(cytos"/>
    <property type="match status" value="1"/>
</dbReference>
<evidence type="ECO:0000313" key="4">
    <source>
        <dbReference type="Proteomes" id="UP000193570"/>
    </source>
</evidence>
<organism evidence="3 4">
    <name type="scientific">Roseivivax jejudonensis</name>
    <dbReference type="NCBI Taxonomy" id="1529041"/>
    <lineage>
        <taxon>Bacteria</taxon>
        <taxon>Pseudomonadati</taxon>
        <taxon>Pseudomonadota</taxon>
        <taxon>Alphaproteobacteria</taxon>
        <taxon>Rhodobacterales</taxon>
        <taxon>Roseobacteraceae</taxon>
        <taxon>Roseivivax</taxon>
    </lineage>
</organism>
<dbReference type="OrthoDB" id="9803562at2"/>
<reference evidence="3 4" key="1">
    <citation type="submission" date="2017-03" db="EMBL/GenBank/DDBJ databases">
        <authorList>
            <person name="Afonso C.L."/>
            <person name="Miller P.J."/>
            <person name="Scott M.A."/>
            <person name="Spackman E."/>
            <person name="Goraichik I."/>
            <person name="Dimitrov K.M."/>
            <person name="Suarez D.L."/>
            <person name="Swayne D.E."/>
        </authorList>
    </citation>
    <scope>NUCLEOTIDE SEQUENCE [LARGE SCALE GENOMIC DNA]</scope>
    <source>
        <strain evidence="3 4">CECT 8625</strain>
    </source>
</reference>
<dbReference type="EC" id="1.8.4.-" evidence="3"/>
<dbReference type="SFLD" id="SFLDG01151">
    <property type="entry name" value="Main.2:_Nu-like"/>
    <property type="match status" value="1"/>
</dbReference>
<keyword evidence="3" id="KW-0560">Oxidoreductase</keyword>
<dbReference type="Pfam" id="PF13417">
    <property type="entry name" value="GST_N_3"/>
    <property type="match status" value="1"/>
</dbReference>
<dbReference type="Gene3D" id="3.40.30.10">
    <property type="entry name" value="Glutaredoxin"/>
    <property type="match status" value="1"/>
</dbReference>
<evidence type="ECO:0000313" key="3">
    <source>
        <dbReference type="EMBL" id="SLN71736.1"/>
    </source>
</evidence>
<dbReference type="Pfam" id="PF13410">
    <property type="entry name" value="GST_C_2"/>
    <property type="match status" value="1"/>
</dbReference>
<sequence length="217" mass="24676">MFDLYTHATPNGYKVSIALEELGYVYSVHPIYLSKGQQFEAAVREKNPNAKIPILVDRERDVTIYESQAILLYLAQRSGQLFPDQSEPASYWDGMQKLFFASASIGPMFGQRMHFSFLAPETVPYGIRRYEAEGDRLMEVCDSMLSGREYFLGEQYSIVDIAVYGWIKIAVAAGYTLAETPNLLAWFDRVDARRAVRKGLEVPARMDPSRLPRRKAA</sequence>
<protein>
    <submittedName>
        <fullName evidence="3">Disulfide-bond oxidoreductase YfcG</fullName>
        <ecNumber evidence="3">1.8.4.-</ecNumber>
    </submittedName>
</protein>
<evidence type="ECO:0000259" key="2">
    <source>
        <dbReference type="PROSITE" id="PS50405"/>
    </source>
</evidence>
<dbReference type="Gene3D" id="1.20.1050.10">
    <property type="match status" value="1"/>
</dbReference>
<evidence type="ECO:0000259" key="1">
    <source>
        <dbReference type="PROSITE" id="PS50404"/>
    </source>
</evidence>
<dbReference type="Proteomes" id="UP000193570">
    <property type="component" value="Unassembled WGS sequence"/>
</dbReference>
<dbReference type="PROSITE" id="PS50405">
    <property type="entry name" value="GST_CTER"/>
    <property type="match status" value="1"/>
</dbReference>
<dbReference type="SUPFAM" id="SSF52833">
    <property type="entry name" value="Thioredoxin-like"/>
    <property type="match status" value="1"/>
</dbReference>
<dbReference type="InterPro" id="IPR036282">
    <property type="entry name" value="Glutathione-S-Trfase_C_sf"/>
</dbReference>
<accession>A0A1X7A6U2</accession>
<keyword evidence="4" id="KW-1185">Reference proteome</keyword>
<dbReference type="CDD" id="cd03048">
    <property type="entry name" value="GST_N_Ure2p_like"/>
    <property type="match status" value="1"/>
</dbReference>
<dbReference type="InterPro" id="IPR004045">
    <property type="entry name" value="Glutathione_S-Trfase_N"/>
</dbReference>
<feature type="domain" description="GST N-terminal" evidence="1">
    <location>
        <begin position="1"/>
        <end position="82"/>
    </location>
</feature>
<dbReference type="GO" id="GO:0016491">
    <property type="term" value="F:oxidoreductase activity"/>
    <property type="evidence" value="ECO:0007669"/>
    <property type="project" value="UniProtKB-KW"/>
</dbReference>
<dbReference type="PANTHER" id="PTHR44051">
    <property type="entry name" value="GLUTATHIONE S-TRANSFERASE-RELATED"/>
    <property type="match status" value="1"/>
</dbReference>
<proteinExistence type="predicted"/>
<dbReference type="SFLD" id="SFLDG00358">
    <property type="entry name" value="Main_(cytGST)"/>
    <property type="match status" value="1"/>
</dbReference>
<dbReference type="InterPro" id="IPR036249">
    <property type="entry name" value="Thioredoxin-like_sf"/>
</dbReference>
<dbReference type="SUPFAM" id="SSF47616">
    <property type="entry name" value="GST C-terminal domain-like"/>
    <property type="match status" value="1"/>
</dbReference>
<dbReference type="PANTHER" id="PTHR44051:SF8">
    <property type="entry name" value="GLUTATHIONE S-TRANSFERASE GSTA"/>
    <property type="match status" value="1"/>
</dbReference>
<dbReference type="InterPro" id="IPR040079">
    <property type="entry name" value="Glutathione_S-Trfase"/>
</dbReference>
<gene>
    <name evidence="3" type="primary">yfcG_2</name>
    <name evidence="3" type="ORF">ROJ8625_03743</name>
</gene>
<dbReference type="InterPro" id="IPR010987">
    <property type="entry name" value="Glutathione-S-Trfase_C-like"/>
</dbReference>